<gene>
    <name evidence="3" type="ORF">OKIOD_LOCUS9911</name>
</gene>
<feature type="compositionally biased region" description="Polar residues" evidence="1">
    <location>
        <begin position="9"/>
        <end position="20"/>
    </location>
</feature>
<evidence type="ECO:0000313" key="4">
    <source>
        <dbReference type="Proteomes" id="UP001158576"/>
    </source>
</evidence>
<reference evidence="3 4" key="1">
    <citation type="submission" date="2021-04" db="EMBL/GenBank/DDBJ databases">
        <authorList>
            <person name="Bliznina A."/>
        </authorList>
    </citation>
    <scope>NUCLEOTIDE SEQUENCE [LARGE SCALE GENOMIC DNA]</scope>
</reference>
<protein>
    <submittedName>
        <fullName evidence="3">Oidioi.mRNA.OKI2018_I69.chr1.g1146.t1.cds</fullName>
    </submittedName>
</protein>
<keyword evidence="2" id="KW-1133">Transmembrane helix</keyword>
<evidence type="ECO:0000256" key="1">
    <source>
        <dbReference type="SAM" id="MobiDB-lite"/>
    </source>
</evidence>
<dbReference type="Proteomes" id="UP001158576">
    <property type="component" value="Chromosome 1"/>
</dbReference>
<feature type="region of interest" description="Disordered" evidence="1">
    <location>
        <begin position="1"/>
        <end position="23"/>
    </location>
</feature>
<keyword evidence="2" id="KW-0812">Transmembrane</keyword>
<dbReference type="EMBL" id="OU015566">
    <property type="protein sequence ID" value="CAG5104213.1"/>
    <property type="molecule type" value="Genomic_DNA"/>
</dbReference>
<name>A0ABN7SU44_OIKDI</name>
<keyword evidence="2" id="KW-0472">Membrane</keyword>
<accession>A0ABN7SU44</accession>
<proteinExistence type="predicted"/>
<keyword evidence="4" id="KW-1185">Reference proteome</keyword>
<evidence type="ECO:0000313" key="3">
    <source>
        <dbReference type="EMBL" id="CAG5104213.1"/>
    </source>
</evidence>
<organism evidence="3 4">
    <name type="scientific">Oikopleura dioica</name>
    <name type="common">Tunicate</name>
    <dbReference type="NCBI Taxonomy" id="34765"/>
    <lineage>
        <taxon>Eukaryota</taxon>
        <taxon>Metazoa</taxon>
        <taxon>Chordata</taxon>
        <taxon>Tunicata</taxon>
        <taxon>Appendicularia</taxon>
        <taxon>Copelata</taxon>
        <taxon>Oikopleuridae</taxon>
        <taxon>Oikopleura</taxon>
    </lineage>
</organism>
<evidence type="ECO:0000256" key="2">
    <source>
        <dbReference type="SAM" id="Phobius"/>
    </source>
</evidence>
<sequence>MDEEAIESAFTNQTSQSSSSKLDRGNKRLNLLSILAFLFALFVIIAIISFFAWRCAKRQRDFDFETFVDEPRNSTNRPRHFGTINEAMYQTDDESKKKSRANAEQIEQCDTRRMTKRGIYETRI</sequence>
<feature type="region of interest" description="Disordered" evidence="1">
    <location>
        <begin position="89"/>
        <end position="108"/>
    </location>
</feature>
<feature type="transmembrane region" description="Helical" evidence="2">
    <location>
        <begin position="31"/>
        <end position="53"/>
    </location>
</feature>